<organism evidence="3 4">
    <name type="scientific">Dyadobacter soli</name>
    <dbReference type="NCBI Taxonomy" id="659014"/>
    <lineage>
        <taxon>Bacteria</taxon>
        <taxon>Pseudomonadati</taxon>
        <taxon>Bacteroidota</taxon>
        <taxon>Cytophagia</taxon>
        <taxon>Cytophagales</taxon>
        <taxon>Spirosomataceae</taxon>
        <taxon>Dyadobacter</taxon>
    </lineage>
</organism>
<dbReference type="InterPro" id="IPR000866">
    <property type="entry name" value="AhpC/TSA"/>
</dbReference>
<feature type="signal peptide" evidence="1">
    <location>
        <begin position="1"/>
        <end position="23"/>
    </location>
</feature>
<dbReference type="RefSeq" id="WP_090149576.1">
    <property type="nucleotide sequence ID" value="NZ_FNAN01000006.1"/>
</dbReference>
<feature type="chain" id="PRO_5011643526" evidence="1">
    <location>
        <begin position="24"/>
        <end position="415"/>
    </location>
</feature>
<dbReference type="InterPro" id="IPR013766">
    <property type="entry name" value="Thioredoxin_domain"/>
</dbReference>
<evidence type="ECO:0000256" key="1">
    <source>
        <dbReference type="SAM" id="SignalP"/>
    </source>
</evidence>
<dbReference type="Gene3D" id="3.40.30.10">
    <property type="entry name" value="Glutaredoxin"/>
    <property type="match status" value="1"/>
</dbReference>
<feature type="domain" description="Thioredoxin" evidence="2">
    <location>
        <begin position="250"/>
        <end position="413"/>
    </location>
</feature>
<dbReference type="Proteomes" id="UP000198748">
    <property type="component" value="Unassembled WGS sequence"/>
</dbReference>
<keyword evidence="4" id="KW-1185">Reference proteome</keyword>
<dbReference type="CDD" id="cd02966">
    <property type="entry name" value="TlpA_like_family"/>
    <property type="match status" value="1"/>
</dbReference>
<dbReference type="InterPro" id="IPR050553">
    <property type="entry name" value="Thioredoxin_ResA/DsbE_sf"/>
</dbReference>
<dbReference type="SUPFAM" id="SSF52833">
    <property type="entry name" value="Thioredoxin-like"/>
    <property type="match status" value="1"/>
</dbReference>
<dbReference type="PANTHER" id="PTHR42852">
    <property type="entry name" value="THIOL:DISULFIDE INTERCHANGE PROTEIN DSBE"/>
    <property type="match status" value="1"/>
</dbReference>
<evidence type="ECO:0000259" key="2">
    <source>
        <dbReference type="PROSITE" id="PS51352"/>
    </source>
</evidence>
<dbReference type="GO" id="GO:0016491">
    <property type="term" value="F:oxidoreductase activity"/>
    <property type="evidence" value="ECO:0007669"/>
    <property type="project" value="InterPro"/>
</dbReference>
<evidence type="ECO:0000313" key="3">
    <source>
        <dbReference type="EMBL" id="SDE71121.1"/>
    </source>
</evidence>
<dbReference type="PANTHER" id="PTHR42852:SF13">
    <property type="entry name" value="PROTEIN DIPZ"/>
    <property type="match status" value="1"/>
</dbReference>
<dbReference type="Pfam" id="PF00578">
    <property type="entry name" value="AhpC-TSA"/>
    <property type="match status" value="1"/>
</dbReference>
<sequence>MRLLLSFGILSFFTLINSFQAFSDTPVKSGIWRATLTRDQQKLPLILDIAQNPDGKTLTVHILNGTEKLKMDSAYFQNDSLVIPMMMFDAKIIAKSSGDELKGTYYRYANGKVAGSLPFEAEQGENYKFFKKGEAKSTRNVSGKWATTFKNPATGDETVAVGNFTQQGTDVSGSFLTPTGDYRYLTGSVDGDSLYLSTFDGSFAMLFKAGFQPDGTLKGSQWSGVKAFKTWTAKQDPNAKLPDATKMTFLKPGFESVDFELKDTKGKTWTLKDPRFAGKPVIIQIMGSWCPNCMDETNYLAPWYKKNKKRGVEIVGLSFERTDKPEISNPKIDKMVSRFGIDYPVVLAGTSSDESTAKALPMLNKIMSYPTTIFIDKHGKVREIHTGFNGPGTGHYYDEFVTDFNTLMDKLISEK</sequence>
<keyword evidence="1" id="KW-0732">Signal</keyword>
<reference evidence="4" key="1">
    <citation type="submission" date="2016-10" db="EMBL/GenBank/DDBJ databases">
        <authorList>
            <person name="Varghese N."/>
            <person name="Submissions S."/>
        </authorList>
    </citation>
    <scope>NUCLEOTIDE SEQUENCE [LARGE SCALE GENOMIC DNA]</scope>
    <source>
        <strain evidence="4">DSM 25329</strain>
    </source>
</reference>
<dbReference type="AlphaFoldDB" id="A0A1G7F5D9"/>
<name>A0A1G7F5D9_9BACT</name>
<evidence type="ECO:0000313" key="4">
    <source>
        <dbReference type="Proteomes" id="UP000198748"/>
    </source>
</evidence>
<dbReference type="OrthoDB" id="616241at2"/>
<dbReference type="GO" id="GO:0016209">
    <property type="term" value="F:antioxidant activity"/>
    <property type="evidence" value="ECO:0007669"/>
    <property type="project" value="InterPro"/>
</dbReference>
<proteinExistence type="predicted"/>
<protein>
    <submittedName>
        <fullName evidence="3">Peroxiredoxin</fullName>
    </submittedName>
</protein>
<dbReference type="InterPro" id="IPR036249">
    <property type="entry name" value="Thioredoxin-like_sf"/>
</dbReference>
<dbReference type="PROSITE" id="PS51352">
    <property type="entry name" value="THIOREDOXIN_2"/>
    <property type="match status" value="1"/>
</dbReference>
<dbReference type="STRING" id="659014.SAMN04487996_106273"/>
<dbReference type="EMBL" id="FNAN01000006">
    <property type="protein sequence ID" value="SDE71121.1"/>
    <property type="molecule type" value="Genomic_DNA"/>
</dbReference>
<accession>A0A1G7F5D9</accession>
<gene>
    <name evidence="3" type="ORF">SAMN04487996_106273</name>
</gene>